<evidence type="ECO:0000256" key="11">
    <source>
        <dbReference type="ARBA" id="ARBA00023154"/>
    </source>
</evidence>
<dbReference type="FunFam" id="3.30.70.360:FF:000011">
    <property type="entry name" value="Succinyl-diaminopimelate desuccinylase"/>
    <property type="match status" value="1"/>
</dbReference>
<dbReference type="GO" id="GO:0008777">
    <property type="term" value="F:acetylornithine deacetylase activity"/>
    <property type="evidence" value="ECO:0007669"/>
    <property type="project" value="TreeGrafter"/>
</dbReference>
<comment type="pathway">
    <text evidence="1 15">Amino-acid biosynthesis; L-lysine biosynthesis via DAP pathway; LL-2,6-diaminopimelate from (S)-tetrahydrodipicolinate (succinylase route): step 3/3.</text>
</comment>
<keyword evidence="11 15" id="KW-0457">Lysine biosynthesis</keyword>
<evidence type="ECO:0000256" key="7">
    <source>
        <dbReference type="ARBA" id="ARBA00022723"/>
    </source>
</evidence>
<feature type="domain" description="Peptidase M20 dimerisation" evidence="16">
    <location>
        <begin position="175"/>
        <end position="282"/>
    </location>
</feature>
<dbReference type="Gene3D" id="3.30.70.360">
    <property type="match status" value="1"/>
</dbReference>
<evidence type="ECO:0000256" key="6">
    <source>
        <dbReference type="ARBA" id="ARBA00022605"/>
    </source>
</evidence>
<dbReference type="RefSeq" id="WP_093065652.1">
    <property type="nucleotide sequence ID" value="NZ_FNQP01000004.1"/>
</dbReference>
<evidence type="ECO:0000256" key="3">
    <source>
        <dbReference type="ARBA" id="ARBA00011738"/>
    </source>
</evidence>
<dbReference type="EC" id="3.5.1.18" evidence="4 15"/>
<evidence type="ECO:0000313" key="18">
    <source>
        <dbReference type="Proteomes" id="UP000199397"/>
    </source>
</evidence>
<dbReference type="SUPFAM" id="SSF55031">
    <property type="entry name" value="Bacterial exopeptidase dimerisation domain"/>
    <property type="match status" value="1"/>
</dbReference>
<evidence type="ECO:0000313" key="17">
    <source>
        <dbReference type="EMBL" id="SEA05826.1"/>
    </source>
</evidence>
<evidence type="ECO:0000256" key="14">
    <source>
        <dbReference type="ARBA" id="ARBA00051301"/>
    </source>
</evidence>
<dbReference type="GO" id="GO:0019877">
    <property type="term" value="P:diaminopimelate biosynthetic process"/>
    <property type="evidence" value="ECO:0007669"/>
    <property type="project" value="UniProtKB-UniRule"/>
</dbReference>
<comment type="function">
    <text evidence="15">Catalyzes the hydrolysis of N-succinyl-L,L-diaminopimelic acid (SDAP), forming succinate and LL-2,6-diaminopimelate (DAP), an intermediate involved in the bacterial biosynthesis of lysine and meso-diaminopimelic acid, an essential component of bacterial cell walls.</text>
</comment>
<dbReference type="PANTHER" id="PTHR43808">
    <property type="entry name" value="ACETYLORNITHINE DEACETYLASE"/>
    <property type="match status" value="1"/>
</dbReference>
<dbReference type="InterPro" id="IPR011650">
    <property type="entry name" value="Peptidase_M20_dimer"/>
</dbReference>
<protein>
    <recommendedName>
        <fullName evidence="5 15">Succinyl-diaminopimelate desuccinylase</fullName>
        <shortName evidence="15">SDAP desuccinylase</shortName>
        <ecNumber evidence="4 15">3.5.1.18</ecNumber>
    </recommendedName>
    <alternativeName>
        <fullName evidence="13 15">N-succinyl-LL-2,6-diaminoheptanedioate amidohydrolase</fullName>
    </alternativeName>
</protein>
<dbReference type="Proteomes" id="UP000199397">
    <property type="component" value="Unassembled WGS sequence"/>
</dbReference>
<dbReference type="GO" id="GO:0006526">
    <property type="term" value="P:L-arginine biosynthetic process"/>
    <property type="evidence" value="ECO:0007669"/>
    <property type="project" value="TreeGrafter"/>
</dbReference>
<accession>A0A1H3Y2I8</accession>
<gene>
    <name evidence="15" type="primary">dapE</name>
    <name evidence="17" type="ORF">SAMN05660964_00799</name>
</gene>
<dbReference type="AlphaFoldDB" id="A0A1H3Y2I8"/>
<dbReference type="GO" id="GO:0009089">
    <property type="term" value="P:lysine biosynthetic process via diaminopimelate"/>
    <property type="evidence" value="ECO:0007669"/>
    <property type="project" value="UniProtKB-UniRule"/>
</dbReference>
<comment type="subunit">
    <text evidence="3 15">Homodimer.</text>
</comment>
<keyword evidence="10 15" id="KW-0220">Diaminopimelate biosynthesis</keyword>
<comment type="cofactor">
    <cofactor evidence="15">
        <name>Zn(2+)</name>
        <dbReference type="ChEBI" id="CHEBI:29105"/>
    </cofactor>
    <cofactor evidence="15">
        <name>Co(2+)</name>
        <dbReference type="ChEBI" id="CHEBI:48828"/>
    </cofactor>
    <text evidence="15">Binds 2 Zn(2+) or Co(2+) ions per subunit.</text>
</comment>
<dbReference type="PROSITE" id="PS00759">
    <property type="entry name" value="ARGE_DAPE_CPG2_2"/>
    <property type="match status" value="1"/>
</dbReference>
<keyword evidence="6 15" id="KW-0028">Amino-acid biosynthesis</keyword>
<keyword evidence="7 15" id="KW-0479">Metal-binding</keyword>
<sequence>MSATLDLAIDLISRPSITPLDEGCQQLLADRLAPLGFVAEYLRFGDVNNIWLRRGTTSPVFCFAGHTDVVPSGPLDAWDSPPFQPEIRDGMLYGRGAADMKGSIAAFTIACENFVRENPEHQGSIAFLITSDEEGPSINGTVKVVEVLEQRNEKIDWCLVGEPSSTCCVGDVVKNGRRGSLNGVLTVIGQQGHVAYPHLADNPIHRAAPALAELVSIEWDKGNEFFPPTSFQISNIKGGTGANNVIPGTLHVEFNFRFSTQQTERGLREQVEAIFNRHGLKYELKWTLSGNPFLTTRGELIDASVAAIQAVSGQTTELSTAGGTSDGRFIAPTGAQVMELGPVNKTIHKINECVAIVDLDALTVIYQKILEHLLVKNVPG</sequence>
<dbReference type="NCBIfam" id="TIGR01246">
    <property type="entry name" value="dapE_proteo"/>
    <property type="match status" value="1"/>
</dbReference>
<dbReference type="GO" id="GO:0009014">
    <property type="term" value="F:succinyl-diaminopimelate desuccinylase activity"/>
    <property type="evidence" value="ECO:0007669"/>
    <property type="project" value="UniProtKB-UniRule"/>
</dbReference>
<feature type="binding site" evidence="15">
    <location>
        <position position="99"/>
    </location>
    <ligand>
        <name>Zn(2+)</name>
        <dbReference type="ChEBI" id="CHEBI:29105"/>
        <label>1</label>
    </ligand>
</feature>
<feature type="binding site" evidence="15">
    <location>
        <position position="348"/>
    </location>
    <ligand>
        <name>Zn(2+)</name>
        <dbReference type="ChEBI" id="CHEBI:29105"/>
        <label>2</label>
    </ligand>
</feature>
<feature type="binding site" evidence="15">
    <location>
        <position position="134"/>
    </location>
    <ligand>
        <name>Zn(2+)</name>
        <dbReference type="ChEBI" id="CHEBI:29105"/>
        <label>2</label>
    </ligand>
</feature>
<dbReference type="PANTHER" id="PTHR43808:SF31">
    <property type="entry name" value="N-ACETYL-L-CITRULLINE DEACETYLASE"/>
    <property type="match status" value="1"/>
</dbReference>
<dbReference type="InterPro" id="IPR001261">
    <property type="entry name" value="ArgE/DapE_CS"/>
</dbReference>
<evidence type="ECO:0000256" key="5">
    <source>
        <dbReference type="ARBA" id="ARBA00022391"/>
    </source>
</evidence>
<dbReference type="NCBIfam" id="NF009557">
    <property type="entry name" value="PRK13009.1"/>
    <property type="match status" value="1"/>
</dbReference>
<evidence type="ECO:0000256" key="2">
    <source>
        <dbReference type="ARBA" id="ARBA00006746"/>
    </source>
</evidence>
<keyword evidence="8 15" id="KW-0378">Hydrolase</keyword>
<dbReference type="STRING" id="525918.SAMN05660964_00799"/>
<dbReference type="EMBL" id="FNQP01000004">
    <property type="protein sequence ID" value="SEA05826.1"/>
    <property type="molecule type" value="Genomic_DNA"/>
</dbReference>
<feature type="binding site" evidence="15">
    <location>
        <position position="162"/>
    </location>
    <ligand>
        <name>Zn(2+)</name>
        <dbReference type="ChEBI" id="CHEBI:29105"/>
        <label>1</label>
    </ligand>
</feature>
<evidence type="ECO:0000256" key="13">
    <source>
        <dbReference type="ARBA" id="ARBA00031891"/>
    </source>
</evidence>
<name>A0A1H3Y2I8_9GAMM</name>
<feature type="active site" evidence="15">
    <location>
        <position position="68"/>
    </location>
</feature>
<dbReference type="Pfam" id="PF01546">
    <property type="entry name" value="Peptidase_M20"/>
    <property type="match status" value="1"/>
</dbReference>
<comment type="catalytic activity">
    <reaction evidence="14 15">
        <text>N-succinyl-(2S,6S)-2,6-diaminopimelate + H2O = (2S,6S)-2,6-diaminopimelate + succinate</text>
        <dbReference type="Rhea" id="RHEA:22608"/>
        <dbReference type="ChEBI" id="CHEBI:15377"/>
        <dbReference type="ChEBI" id="CHEBI:30031"/>
        <dbReference type="ChEBI" id="CHEBI:57609"/>
        <dbReference type="ChEBI" id="CHEBI:58087"/>
        <dbReference type="EC" id="3.5.1.18"/>
    </reaction>
</comment>
<keyword evidence="12 15" id="KW-0170">Cobalt</keyword>
<dbReference type="InterPro" id="IPR036264">
    <property type="entry name" value="Bact_exopeptidase_dim_dom"/>
</dbReference>
<dbReference type="Gene3D" id="3.40.630.10">
    <property type="entry name" value="Zn peptidases"/>
    <property type="match status" value="2"/>
</dbReference>
<dbReference type="CDD" id="cd03891">
    <property type="entry name" value="M20_DapE_proteobac"/>
    <property type="match status" value="1"/>
</dbReference>
<evidence type="ECO:0000256" key="10">
    <source>
        <dbReference type="ARBA" id="ARBA00022915"/>
    </source>
</evidence>
<dbReference type="InterPro" id="IPR050072">
    <property type="entry name" value="Peptidase_M20A"/>
</dbReference>
<evidence type="ECO:0000256" key="8">
    <source>
        <dbReference type="ARBA" id="ARBA00022801"/>
    </source>
</evidence>
<dbReference type="OrthoDB" id="9809784at2"/>
<dbReference type="FunFam" id="3.40.630.10:FF:000005">
    <property type="entry name" value="Succinyl-diaminopimelate desuccinylase"/>
    <property type="match status" value="1"/>
</dbReference>
<organism evidence="17 18">
    <name type="scientific">Thiothrix caldifontis</name>
    <dbReference type="NCBI Taxonomy" id="525918"/>
    <lineage>
        <taxon>Bacteria</taxon>
        <taxon>Pseudomonadati</taxon>
        <taxon>Pseudomonadota</taxon>
        <taxon>Gammaproteobacteria</taxon>
        <taxon>Thiotrichales</taxon>
        <taxon>Thiotrichaceae</taxon>
        <taxon>Thiothrix</taxon>
    </lineage>
</organism>
<comment type="similarity">
    <text evidence="2 15">Belongs to the peptidase M20A family. DapE subfamily.</text>
</comment>
<feature type="binding site" evidence="15">
    <location>
        <position position="66"/>
    </location>
    <ligand>
        <name>Zn(2+)</name>
        <dbReference type="ChEBI" id="CHEBI:29105"/>
        <label>1</label>
    </ligand>
</feature>
<dbReference type="Pfam" id="PF07687">
    <property type="entry name" value="M20_dimer"/>
    <property type="match status" value="1"/>
</dbReference>
<keyword evidence="9 15" id="KW-0862">Zinc</keyword>
<dbReference type="GO" id="GO:0008270">
    <property type="term" value="F:zinc ion binding"/>
    <property type="evidence" value="ECO:0007669"/>
    <property type="project" value="UniProtKB-UniRule"/>
</dbReference>
<evidence type="ECO:0000256" key="4">
    <source>
        <dbReference type="ARBA" id="ARBA00011921"/>
    </source>
</evidence>
<dbReference type="SUPFAM" id="SSF53187">
    <property type="entry name" value="Zn-dependent exopeptidases"/>
    <property type="match status" value="1"/>
</dbReference>
<dbReference type="HAMAP" id="MF_01690">
    <property type="entry name" value="DapE"/>
    <property type="match status" value="1"/>
</dbReference>
<keyword evidence="18" id="KW-1185">Reference proteome</keyword>
<evidence type="ECO:0000256" key="9">
    <source>
        <dbReference type="ARBA" id="ARBA00022833"/>
    </source>
</evidence>
<feature type="active site" description="Proton acceptor" evidence="15">
    <location>
        <position position="133"/>
    </location>
</feature>
<evidence type="ECO:0000259" key="16">
    <source>
        <dbReference type="Pfam" id="PF07687"/>
    </source>
</evidence>
<evidence type="ECO:0000256" key="15">
    <source>
        <dbReference type="HAMAP-Rule" id="MF_01690"/>
    </source>
</evidence>
<dbReference type="InterPro" id="IPR002933">
    <property type="entry name" value="Peptidase_M20"/>
</dbReference>
<evidence type="ECO:0000256" key="12">
    <source>
        <dbReference type="ARBA" id="ARBA00023285"/>
    </source>
</evidence>
<evidence type="ECO:0000256" key="1">
    <source>
        <dbReference type="ARBA" id="ARBA00005130"/>
    </source>
</evidence>
<dbReference type="GO" id="GO:0050897">
    <property type="term" value="F:cobalt ion binding"/>
    <property type="evidence" value="ECO:0007669"/>
    <property type="project" value="UniProtKB-UniRule"/>
</dbReference>
<dbReference type="UniPathway" id="UPA00034">
    <property type="reaction ID" value="UER00021"/>
</dbReference>
<feature type="binding site" evidence="15">
    <location>
        <position position="99"/>
    </location>
    <ligand>
        <name>Zn(2+)</name>
        <dbReference type="ChEBI" id="CHEBI:29105"/>
        <label>2</label>
    </ligand>
</feature>
<dbReference type="InterPro" id="IPR005941">
    <property type="entry name" value="DapE_proteobac"/>
</dbReference>
<proteinExistence type="inferred from homology"/>
<reference evidence="17 18" key="1">
    <citation type="submission" date="2016-10" db="EMBL/GenBank/DDBJ databases">
        <authorList>
            <person name="de Groot N.N."/>
        </authorList>
    </citation>
    <scope>NUCLEOTIDE SEQUENCE [LARGE SCALE GENOMIC DNA]</scope>
    <source>
        <strain evidence="17 18">DSM 21228</strain>
    </source>
</reference>